<dbReference type="InterPro" id="IPR013762">
    <property type="entry name" value="Integrase-like_cat_sf"/>
</dbReference>
<evidence type="ECO:0000256" key="2">
    <source>
        <dbReference type="ARBA" id="ARBA00023172"/>
    </source>
</evidence>
<organism evidence="6 7">
    <name type="scientific">Haloquadratum walsbyi (strain DSM 16854 / JCM 12705 / C23)</name>
    <dbReference type="NCBI Taxonomy" id="768065"/>
    <lineage>
        <taxon>Archaea</taxon>
        <taxon>Methanobacteriati</taxon>
        <taxon>Methanobacteriota</taxon>
        <taxon>Stenosarchaea group</taxon>
        <taxon>Halobacteria</taxon>
        <taxon>Halobacteriales</taxon>
        <taxon>Haloferacaceae</taxon>
        <taxon>Haloquadratum</taxon>
    </lineage>
</organism>
<evidence type="ECO:0000259" key="4">
    <source>
        <dbReference type="PROSITE" id="PS51898"/>
    </source>
</evidence>
<dbReference type="GeneID" id="12446029"/>
<protein>
    <submittedName>
        <fullName evidence="6">XerC/D-like integrase</fullName>
    </submittedName>
</protein>
<dbReference type="GO" id="GO:0015074">
    <property type="term" value="P:DNA integration"/>
    <property type="evidence" value="ECO:0007669"/>
    <property type="project" value="InterPro"/>
</dbReference>
<dbReference type="Gene3D" id="1.10.150.130">
    <property type="match status" value="1"/>
</dbReference>
<sequence>MRDSDRQTIADAFNRDLDPLAKYTQKFDSIEINPFELYIDERLSKKDLAKGTDEEYRRSFQQWQEFMYNEKRHFACPNKTHVSRFIDYLQEERGNAAGTIKNRLMYLNQAYKYWQDDAAFPHSRDYNPIDLAKKTADLSGEPQKKLQRLTVNELSKKLQEITNIRDQAFVLIQLKLGLRASEVCNIKISEIHLSNTVIEDHYTKMGTAKALDDRRNAIYIPHDRERNKSRKPRVLPLDYELREVLLRYILIRPDINEPWLFLSKIGRQKLKYSDINKIWKNYFHPEYAETERFRAVTSHYGRHRFTTYWGVEQDLSRELVKYMRGDTPGGSKLENLDVMDEYIHTYYEDIETIYREQIYQFGL</sequence>
<dbReference type="InterPro" id="IPR002104">
    <property type="entry name" value="Integrase_catalytic"/>
</dbReference>
<feature type="domain" description="Core-binding (CB)" evidence="5">
    <location>
        <begin position="33"/>
        <end position="115"/>
    </location>
</feature>
<dbReference type="InterPro" id="IPR011010">
    <property type="entry name" value="DNA_brk_join_enz"/>
</dbReference>
<dbReference type="InterPro" id="IPR044068">
    <property type="entry name" value="CB"/>
</dbReference>
<dbReference type="RefSeq" id="WP_014555218.1">
    <property type="nucleotide sequence ID" value="NC_017459.1"/>
</dbReference>
<name>G0LHU6_HALWC</name>
<reference evidence="6 7" key="1">
    <citation type="journal article" date="2011" name="PLoS ONE">
        <title>Haloquadratum walsbyi: limited diversity in a global pond.</title>
        <authorList>
            <person name="Dyall-Smith M."/>
            <person name="Pfeiffer F."/>
            <person name="Klee K."/>
            <person name="Palm P."/>
            <person name="Gross K."/>
            <person name="Schuster S.C."/>
            <person name="Rampp M."/>
            <person name="Oesterhelt D."/>
        </authorList>
    </citation>
    <scope>NUCLEOTIDE SEQUENCE [LARGE SCALE GENOMIC DNA]</scope>
    <source>
        <strain evidence="7">DSM 16854 / JCM 12705 / C23</strain>
    </source>
</reference>
<feature type="domain" description="Tyr recombinase" evidence="4">
    <location>
        <begin position="144"/>
        <end position="355"/>
    </location>
</feature>
<dbReference type="OrthoDB" id="210067at2157"/>
<dbReference type="Gene3D" id="1.10.443.10">
    <property type="entry name" value="Intergrase catalytic core"/>
    <property type="match status" value="1"/>
</dbReference>
<dbReference type="AlphaFoldDB" id="G0LHU6"/>
<evidence type="ECO:0000256" key="3">
    <source>
        <dbReference type="PROSITE-ProRule" id="PRU01248"/>
    </source>
</evidence>
<accession>G0LHU6</accession>
<evidence type="ECO:0000313" key="6">
    <source>
        <dbReference type="EMBL" id="CCC39334.1"/>
    </source>
</evidence>
<keyword evidence="1 3" id="KW-0238">DNA-binding</keyword>
<evidence type="ECO:0000259" key="5">
    <source>
        <dbReference type="PROSITE" id="PS51900"/>
    </source>
</evidence>
<dbReference type="Proteomes" id="UP000007954">
    <property type="component" value="Chromosome"/>
</dbReference>
<dbReference type="PANTHER" id="PTHR30349">
    <property type="entry name" value="PHAGE INTEGRASE-RELATED"/>
    <property type="match status" value="1"/>
</dbReference>
<dbReference type="HOGENOM" id="CLU_762090_0_0_2"/>
<dbReference type="PROSITE" id="PS51898">
    <property type="entry name" value="TYR_RECOMBINASE"/>
    <property type="match status" value="1"/>
</dbReference>
<dbReference type="SUPFAM" id="SSF56349">
    <property type="entry name" value="DNA breaking-rejoining enzymes"/>
    <property type="match status" value="1"/>
</dbReference>
<dbReference type="CDD" id="cd00397">
    <property type="entry name" value="DNA_BRE_C"/>
    <property type="match status" value="1"/>
</dbReference>
<dbReference type="Pfam" id="PF00589">
    <property type="entry name" value="Phage_integrase"/>
    <property type="match status" value="1"/>
</dbReference>
<dbReference type="KEGG" id="hwc:Hqrw_1379"/>
<dbReference type="PROSITE" id="PS51900">
    <property type="entry name" value="CB"/>
    <property type="match status" value="1"/>
</dbReference>
<dbReference type="EMBL" id="FR746099">
    <property type="protein sequence ID" value="CCC39334.1"/>
    <property type="molecule type" value="Genomic_DNA"/>
</dbReference>
<evidence type="ECO:0000313" key="7">
    <source>
        <dbReference type="Proteomes" id="UP000007954"/>
    </source>
</evidence>
<evidence type="ECO:0000256" key="1">
    <source>
        <dbReference type="ARBA" id="ARBA00023125"/>
    </source>
</evidence>
<dbReference type="GO" id="GO:0006310">
    <property type="term" value="P:DNA recombination"/>
    <property type="evidence" value="ECO:0007669"/>
    <property type="project" value="UniProtKB-KW"/>
</dbReference>
<dbReference type="PANTHER" id="PTHR30349:SF92">
    <property type="entry name" value="SITE-SPECIFIC RECOMBINASE"/>
    <property type="match status" value="1"/>
</dbReference>
<dbReference type="InterPro" id="IPR010998">
    <property type="entry name" value="Integrase_recombinase_N"/>
</dbReference>
<dbReference type="InterPro" id="IPR050090">
    <property type="entry name" value="Tyrosine_recombinase_XerCD"/>
</dbReference>
<dbReference type="GO" id="GO:0003677">
    <property type="term" value="F:DNA binding"/>
    <property type="evidence" value="ECO:0007669"/>
    <property type="project" value="UniProtKB-UniRule"/>
</dbReference>
<keyword evidence="2" id="KW-0233">DNA recombination</keyword>
<proteinExistence type="predicted"/>
<gene>
    <name evidence="6" type="ordered locus">Hqrw_1379</name>
</gene>